<evidence type="ECO:0000313" key="1">
    <source>
        <dbReference type="EMBL" id="PCR89296.1"/>
    </source>
</evidence>
<proteinExistence type="predicted"/>
<comment type="caution">
    <text evidence="1">The sequence shown here is derived from an EMBL/GenBank/DDBJ whole genome shotgun (WGS) entry which is preliminary data.</text>
</comment>
<dbReference type="Proteomes" id="UP000219689">
    <property type="component" value="Unassembled WGS sequence"/>
</dbReference>
<organism evidence="1 2">
    <name type="scientific">Natrinema ejinorense</name>
    <dbReference type="NCBI Taxonomy" id="373386"/>
    <lineage>
        <taxon>Archaea</taxon>
        <taxon>Methanobacteriati</taxon>
        <taxon>Methanobacteriota</taxon>
        <taxon>Stenosarchaea group</taxon>
        <taxon>Halobacteria</taxon>
        <taxon>Halobacteriales</taxon>
        <taxon>Natrialbaceae</taxon>
        <taxon>Natrinema</taxon>
    </lineage>
</organism>
<gene>
    <name evidence="1" type="ORF">CP557_01335</name>
</gene>
<dbReference type="RefSeq" id="WP_097381483.1">
    <property type="nucleotide sequence ID" value="NZ_NXNI01000001.1"/>
</dbReference>
<sequence>MSLQKEHDQTEAQWRKRSKEVYEALIRAVDHNSGHCQPPLAKKSSVIGTLHGAGYGRYGLEELRKAIRAACRNGDLFEVEDDEGRTRLGINDRWKLREKIETNLSRVDEPRADVIGLANQRIQQLRGDDDE</sequence>
<evidence type="ECO:0000313" key="2">
    <source>
        <dbReference type="Proteomes" id="UP000219689"/>
    </source>
</evidence>
<dbReference type="AlphaFoldDB" id="A0A2A5QR15"/>
<protein>
    <submittedName>
        <fullName evidence="1">Uncharacterized protein</fullName>
    </submittedName>
</protein>
<name>A0A2A5QR15_9EURY</name>
<accession>A0A2A5QR15</accession>
<reference evidence="1 2" key="1">
    <citation type="submission" date="2017-09" db="EMBL/GenBank/DDBJ databases">
        <title>Genome sequences of Natrinema ejinorence JCM 13890T.</title>
        <authorList>
            <person name="Roh S.W."/>
            <person name="Kim Y.B."/>
            <person name="Kim J.Y."/>
        </authorList>
    </citation>
    <scope>NUCLEOTIDE SEQUENCE [LARGE SCALE GENOMIC DNA]</scope>
    <source>
        <strain evidence="1 2">JCM 13890</strain>
    </source>
</reference>
<keyword evidence="2" id="KW-1185">Reference proteome</keyword>
<dbReference type="OrthoDB" id="203534at2157"/>
<dbReference type="EMBL" id="NXNI01000001">
    <property type="protein sequence ID" value="PCR89296.1"/>
    <property type="molecule type" value="Genomic_DNA"/>
</dbReference>